<accession>A0A1A9W458</accession>
<dbReference type="GO" id="GO:0006364">
    <property type="term" value="P:rRNA processing"/>
    <property type="evidence" value="ECO:0007669"/>
    <property type="project" value="TreeGrafter"/>
</dbReference>
<evidence type="ECO:0000259" key="17">
    <source>
        <dbReference type="Pfam" id="PF17407"/>
    </source>
</evidence>
<sequence>MRIEFLKILYIQLKLHKISNQQICHKKTKRFTKTNKKTNLQDEVCDPIANVTDEESVNSFIEKKENKAHIKPVKRKMKKTPEERNGKCNHNKLTPPTLEEINELNETRNLFHSNLFRLQVKEMLAELEIKNKYLKCIDTFLEKFKVFLKNLPTSSDGKEDMDSMLWIKESSLKVPLDLTLLKVTKQKVFQFQYIQPIKDPFLIGAAAVQSLLGPQIQADICVIMPPQCFQKENWLNIQYDQKRAYYLTYIAQHLLKSEEFPNINEENLKFNYYNNNPLKPVLEIIGGLKLNSNPIIRIFIVGDETSFKLNRFVPWNNNIRLSLFDEEPNDDAIEFATPNYNANVLFDITMERNQQLLREVYGNNKNFQDGLILLKVWLRQRQLDKGFNGFNSHLLTMFIAYLFKQRKLHLNMSSYQVARNVWNQLAFSSWHEFNKGLTLCPSVNIDANQPTLEQMHTYYPIVFIDVTGYHNLCYNLTLDMYEHVRFEAKLAVQMLNDMNLNSFRLLFMNKYPLYSQCDHILKINKTDTVEQILDMHVTPADKCNFAGHTYSQLLKVVTSLLKKGLDKRVEYLIPLQYDIPSWSVLEQPDASCEYLHLGLILNGEQSLEILDKGPESIEEKASEFRKFWGEKAQLRRFQDGSITEAVVWALAKDDINKKRLVVRSIVLHLLHHHLQLEEKDVEYIAGEYDIVYKINKAYKMDSIAEKYQIQQDTDAEALSLKVIREFDNLVRKLINLKELPLEIVSIAGISPVLRYCEPQPVLPTARNIQQQFHASQIQQGIIQLGLSGKWPGELTALRAIKTAFYLQIGKLLHEHYQLPTKVTYNGIMVLQRGYCFNFEIAHPKEVSLLKREKTEKGITKYVDCTASIALEKRHYILPKVAGALKALYQKHNSFGPAVMISKRWLYSQLIDDGLWPDECTELLIASQYQKMVNSLITNAPQMGFIRFLQLLATIDWKTEMILVNFNDNIEGKITVTNIFYICNKSIPLSFDLASKISDLEQRFNTERDNFPPLCIVTGYDQPHYGNIWSSAEKPNHFVLARVKLLAKQSLDNLEMSLTSTAHFIKPSKLFMPSNEGYHLIIQIKPDNVTNTFAHEFGSAFVEYFKPNWRLPLAGTNFLKTAVEQLREAYSDFAAFFYNPCGGKEIAVIWKPNIFETKEFKITDVQACSLTMDNKRVQVNKETLIEDFKFILKDFYLRIGSVESVREASRTGTSFVKPATKRYFDYKVMDAMAQEKAISTKVFAKKKKVLKENFSKKVFKKEKKK</sequence>
<dbReference type="GO" id="GO:0003723">
    <property type="term" value="F:RNA binding"/>
    <property type="evidence" value="ECO:0007669"/>
    <property type="project" value="UniProtKB-KW"/>
</dbReference>
<dbReference type="GO" id="GO:0005694">
    <property type="term" value="C:chromosome"/>
    <property type="evidence" value="ECO:0007669"/>
    <property type="project" value="UniProtKB-SubCell"/>
</dbReference>
<feature type="domain" description="Nrap protein" evidence="15">
    <location>
        <begin position="701"/>
        <end position="888"/>
    </location>
</feature>
<keyword evidence="5" id="KW-0158">Chromosome</keyword>
<protein>
    <recommendedName>
        <fullName evidence="4 10">Nucleolar protein 6</fullName>
    </recommendedName>
</protein>
<dbReference type="GO" id="GO:0032040">
    <property type="term" value="C:small-subunit processome"/>
    <property type="evidence" value="ECO:0007669"/>
    <property type="project" value="TreeGrafter"/>
</dbReference>
<dbReference type="EnsemblMetazoa" id="GBRI005686-RA">
    <property type="protein sequence ID" value="GBRI005686-PA"/>
    <property type="gene ID" value="GBRI005686"/>
</dbReference>
<keyword evidence="6 10" id="KW-0694">RNA-binding</keyword>
<dbReference type="InterPro" id="IPR035368">
    <property type="entry name" value="Nrap_D3"/>
</dbReference>
<feature type="domain" description="Nrap protein" evidence="13">
    <location>
        <begin position="366"/>
        <end position="510"/>
    </location>
</feature>
<comment type="subunit">
    <text evidence="9">Part of the small subunit (SSU) processome, composed of more than 70 proteins and the RNA chaperone small nucleolar RNA (snoRNA) U3.</text>
</comment>
<evidence type="ECO:0000259" key="14">
    <source>
        <dbReference type="Pfam" id="PF17404"/>
    </source>
</evidence>
<evidence type="ECO:0000259" key="16">
    <source>
        <dbReference type="Pfam" id="PF17406"/>
    </source>
</evidence>
<feature type="domain" description="Nrap protein" evidence="16">
    <location>
        <begin position="891"/>
        <end position="1072"/>
    </location>
</feature>
<dbReference type="InterPro" id="IPR035370">
    <property type="entry name" value="Nrap_D5"/>
</dbReference>
<dbReference type="GO" id="GO:0034456">
    <property type="term" value="C:UTP-C complex"/>
    <property type="evidence" value="ECO:0007669"/>
    <property type="project" value="TreeGrafter"/>
</dbReference>
<feature type="region of interest" description="Disordered" evidence="11">
    <location>
        <begin position="73"/>
        <end position="95"/>
    </location>
</feature>
<dbReference type="VEuPathDB" id="VectorBase:GBRI005686"/>
<dbReference type="InterPro" id="IPR035369">
    <property type="entry name" value="Nrap_D4"/>
</dbReference>
<evidence type="ECO:0000259" key="13">
    <source>
        <dbReference type="Pfam" id="PF17403"/>
    </source>
</evidence>
<evidence type="ECO:0000256" key="10">
    <source>
        <dbReference type="RuleBase" id="RU364032"/>
    </source>
</evidence>
<dbReference type="FunFam" id="1.10.1410.10:FF:000005">
    <property type="entry name" value="Nucleolar protein 6"/>
    <property type="match status" value="1"/>
</dbReference>
<evidence type="ECO:0000256" key="6">
    <source>
        <dbReference type="ARBA" id="ARBA00022884"/>
    </source>
</evidence>
<evidence type="ECO:0000256" key="9">
    <source>
        <dbReference type="ARBA" id="ARBA00035020"/>
    </source>
</evidence>
<feature type="domain" description="Nrap protein" evidence="14">
    <location>
        <begin position="515"/>
        <end position="675"/>
    </location>
</feature>
<dbReference type="Gene3D" id="3.30.70.3030">
    <property type="match status" value="1"/>
</dbReference>
<evidence type="ECO:0000313" key="18">
    <source>
        <dbReference type="EnsemblMetazoa" id="GBRI005686-PA"/>
    </source>
</evidence>
<feature type="domain" description="Nrap protein" evidence="17">
    <location>
        <begin position="1075"/>
        <end position="1198"/>
    </location>
</feature>
<dbReference type="InterPro" id="IPR035371">
    <property type="entry name" value="Nrap_D6"/>
</dbReference>
<dbReference type="STRING" id="37001.A0A1A9W458"/>
<dbReference type="Pfam" id="PF17405">
    <property type="entry name" value="Nrap_D4"/>
    <property type="match status" value="1"/>
</dbReference>
<keyword evidence="19" id="KW-1185">Reference proteome</keyword>
<dbReference type="GO" id="GO:0006409">
    <property type="term" value="P:tRNA export from nucleus"/>
    <property type="evidence" value="ECO:0007669"/>
    <property type="project" value="TreeGrafter"/>
</dbReference>
<keyword evidence="7 10" id="KW-0539">Nucleus</keyword>
<reference evidence="19" key="1">
    <citation type="submission" date="2014-03" db="EMBL/GenBank/DDBJ databases">
        <authorList>
            <person name="Aksoy S."/>
            <person name="Warren W."/>
            <person name="Wilson R.K."/>
        </authorList>
    </citation>
    <scope>NUCLEOTIDE SEQUENCE [LARGE SCALE GENOMIC DNA]</scope>
    <source>
        <strain evidence="19">IAEA</strain>
    </source>
</reference>
<dbReference type="PANTHER" id="PTHR17972">
    <property type="entry name" value="NUCLEOLAR RNA-ASSOCIATED PROTEIN"/>
    <property type="match status" value="1"/>
</dbReference>
<evidence type="ECO:0000259" key="12">
    <source>
        <dbReference type="Pfam" id="PF03813"/>
    </source>
</evidence>
<dbReference type="AlphaFoldDB" id="A0A1A9W458"/>
<dbReference type="Gene3D" id="1.10.1410.10">
    <property type="match status" value="2"/>
</dbReference>
<evidence type="ECO:0000256" key="2">
    <source>
        <dbReference type="ARBA" id="ARBA00004604"/>
    </source>
</evidence>
<dbReference type="Pfam" id="PF17406">
    <property type="entry name" value="Nrap_D5"/>
    <property type="match status" value="1"/>
</dbReference>
<reference evidence="18" key="2">
    <citation type="submission" date="2020-05" db="UniProtKB">
        <authorList>
            <consortium name="EnsemblMetazoa"/>
        </authorList>
    </citation>
    <scope>IDENTIFICATION</scope>
    <source>
        <strain evidence="18">IAEA</strain>
    </source>
</reference>
<dbReference type="Pfam" id="PF17404">
    <property type="entry name" value="Nrap_D3"/>
    <property type="match status" value="1"/>
</dbReference>
<comment type="function">
    <text evidence="8">Part of the small subunit (SSU) processome, first precursor of the small eukaryotic ribosomal subunit. During the assembly of the SSU processome in the nucleolus, many ribosome biogenesis factors, an RNA chaperone and ribosomal proteins associate with the nascent pre-rRNA and work in concert to generate RNA folding, modifications, rearrangements and cleavage as well as targeted degradation of pre-ribosomal RNA by the RNA exosome.</text>
</comment>
<dbReference type="FunFam" id="1.10.1410.10:FF:000006">
    <property type="entry name" value="Nucleolar protein 6"/>
    <property type="match status" value="1"/>
</dbReference>
<dbReference type="PANTHER" id="PTHR17972:SF0">
    <property type="entry name" value="NUCLEOLAR PROTEIN 6"/>
    <property type="match status" value="1"/>
</dbReference>
<dbReference type="Pfam" id="PF17407">
    <property type="entry name" value="Nrap_D6"/>
    <property type="match status" value="1"/>
</dbReference>
<dbReference type="Pfam" id="PF17403">
    <property type="entry name" value="Nrap_D2"/>
    <property type="match status" value="1"/>
</dbReference>
<evidence type="ECO:0000256" key="7">
    <source>
        <dbReference type="ARBA" id="ARBA00023242"/>
    </source>
</evidence>
<dbReference type="Pfam" id="PF03813">
    <property type="entry name" value="Nrap"/>
    <property type="match status" value="1"/>
</dbReference>
<evidence type="ECO:0000256" key="11">
    <source>
        <dbReference type="SAM" id="MobiDB-lite"/>
    </source>
</evidence>
<dbReference type="GO" id="GO:0032545">
    <property type="term" value="C:CURI complex"/>
    <property type="evidence" value="ECO:0007669"/>
    <property type="project" value="TreeGrafter"/>
</dbReference>
<comment type="subcellular location">
    <subcellularLocation>
        <location evidence="1">Chromosome</location>
    </subcellularLocation>
    <subcellularLocation>
        <location evidence="2 10">Nucleus</location>
        <location evidence="2 10">Nucleolus</location>
    </subcellularLocation>
</comment>
<evidence type="ECO:0000313" key="19">
    <source>
        <dbReference type="Proteomes" id="UP000091820"/>
    </source>
</evidence>
<organism evidence="18 19">
    <name type="scientific">Glossina brevipalpis</name>
    <dbReference type="NCBI Taxonomy" id="37001"/>
    <lineage>
        <taxon>Eukaryota</taxon>
        <taxon>Metazoa</taxon>
        <taxon>Ecdysozoa</taxon>
        <taxon>Arthropoda</taxon>
        <taxon>Hexapoda</taxon>
        <taxon>Insecta</taxon>
        <taxon>Pterygota</taxon>
        <taxon>Neoptera</taxon>
        <taxon>Endopterygota</taxon>
        <taxon>Diptera</taxon>
        <taxon>Brachycera</taxon>
        <taxon>Muscomorpha</taxon>
        <taxon>Hippoboscoidea</taxon>
        <taxon>Glossinidae</taxon>
        <taxon>Glossina</taxon>
    </lineage>
</organism>
<comment type="similarity">
    <text evidence="3 10">Belongs to the NRAP family.</text>
</comment>
<evidence type="ECO:0000256" key="8">
    <source>
        <dbReference type="ARBA" id="ARBA00035000"/>
    </source>
</evidence>
<dbReference type="InterPro" id="IPR035367">
    <property type="entry name" value="Nrap_D2"/>
</dbReference>
<evidence type="ECO:0000256" key="3">
    <source>
        <dbReference type="ARBA" id="ARBA00006674"/>
    </source>
</evidence>
<name>A0A1A9W458_9MUSC</name>
<dbReference type="Proteomes" id="UP000091820">
    <property type="component" value="Unassembled WGS sequence"/>
</dbReference>
<evidence type="ECO:0000259" key="15">
    <source>
        <dbReference type="Pfam" id="PF17405"/>
    </source>
</evidence>
<evidence type="ECO:0000256" key="1">
    <source>
        <dbReference type="ARBA" id="ARBA00004286"/>
    </source>
</evidence>
<proteinExistence type="inferred from homology"/>
<feature type="domain" description="Nrap protein" evidence="12">
    <location>
        <begin position="219"/>
        <end position="360"/>
    </location>
</feature>
<evidence type="ECO:0000256" key="5">
    <source>
        <dbReference type="ARBA" id="ARBA00022454"/>
    </source>
</evidence>
<dbReference type="SUPFAM" id="SSF81631">
    <property type="entry name" value="PAP/OAS1 substrate-binding domain"/>
    <property type="match status" value="1"/>
</dbReference>
<dbReference type="InterPro" id="IPR035082">
    <property type="entry name" value="Nrap_D1"/>
</dbReference>
<evidence type="ECO:0000256" key="4">
    <source>
        <dbReference type="ARBA" id="ARBA00016437"/>
    </source>
</evidence>
<dbReference type="InterPro" id="IPR005554">
    <property type="entry name" value="NOL6/Upt22"/>
</dbReference>